<dbReference type="CDD" id="cd09272">
    <property type="entry name" value="RNase_HI_RT_Ty1"/>
    <property type="match status" value="1"/>
</dbReference>
<name>A0A1S3YE72_TOBAC</name>
<dbReference type="PaxDb" id="4097-A0A1S3YE72"/>
<dbReference type="OMA" id="SNTIYHE"/>
<protein>
    <submittedName>
        <fullName evidence="2">Uncharacterized mitochondrial protein AtMg00810-like</fullName>
    </submittedName>
</protein>
<feature type="domain" description="Reverse transcriptase Ty1/copia-type" evidence="1">
    <location>
        <begin position="1"/>
        <end position="73"/>
    </location>
</feature>
<dbReference type="Pfam" id="PF07727">
    <property type="entry name" value="RVT_2"/>
    <property type="match status" value="1"/>
</dbReference>
<organism evidence="2">
    <name type="scientific">Nicotiana tabacum</name>
    <name type="common">Common tobacco</name>
    <dbReference type="NCBI Taxonomy" id="4097"/>
    <lineage>
        <taxon>Eukaryota</taxon>
        <taxon>Viridiplantae</taxon>
        <taxon>Streptophyta</taxon>
        <taxon>Embryophyta</taxon>
        <taxon>Tracheophyta</taxon>
        <taxon>Spermatophyta</taxon>
        <taxon>Magnoliopsida</taxon>
        <taxon>eudicotyledons</taxon>
        <taxon>Gunneridae</taxon>
        <taxon>Pentapetalae</taxon>
        <taxon>asterids</taxon>
        <taxon>lamiids</taxon>
        <taxon>Solanales</taxon>
        <taxon>Solanaceae</taxon>
        <taxon>Nicotianoideae</taxon>
        <taxon>Nicotianeae</taxon>
        <taxon>Nicotiana</taxon>
    </lineage>
</organism>
<dbReference type="STRING" id="4097.A0A1S3YE72"/>
<accession>A0A1S3YE72</accession>
<dbReference type="OrthoDB" id="414945at2759"/>
<dbReference type="RefSeq" id="XP_016450434.1">
    <property type="nucleotide sequence ID" value="XM_016594948.1"/>
</dbReference>
<proteinExistence type="predicted"/>
<evidence type="ECO:0000259" key="1">
    <source>
        <dbReference type="Pfam" id="PF07727"/>
    </source>
</evidence>
<dbReference type="InterPro" id="IPR013103">
    <property type="entry name" value="RVT_2"/>
</dbReference>
<dbReference type="InterPro" id="IPR043502">
    <property type="entry name" value="DNA/RNA_pol_sf"/>
</dbReference>
<reference evidence="2" key="1">
    <citation type="submission" date="2025-08" db="UniProtKB">
        <authorList>
            <consortium name="RefSeq"/>
        </authorList>
    </citation>
    <scope>IDENTIFICATION</scope>
</reference>
<dbReference type="PANTHER" id="PTHR11439:SF452">
    <property type="entry name" value="REVERSE TRANSCRIPTASE TY1_COPIA-TYPE DOMAIN-CONTAINING PROTEIN"/>
    <property type="match status" value="1"/>
</dbReference>
<dbReference type="AlphaFoldDB" id="A0A1S3YE72"/>
<gene>
    <name evidence="2" type="primary">LOC107775232</name>
</gene>
<evidence type="ECO:0000313" key="2">
    <source>
        <dbReference type="RefSeq" id="XP_016450434.1"/>
    </source>
</evidence>
<dbReference type="PANTHER" id="PTHR11439">
    <property type="entry name" value="GAG-POL-RELATED RETROTRANSPOSON"/>
    <property type="match status" value="1"/>
</dbReference>
<dbReference type="SUPFAM" id="SSF56672">
    <property type="entry name" value="DNA/RNA polymerases"/>
    <property type="match status" value="1"/>
</dbReference>
<sequence length="215" mass="24744">MLVTGNNLKMIQDTKESLHKAFKIKDLGELKFFLGMEFSRPNKFILVNQRKYALEIISDLGLGDAKSSWTPLEVNVKLTVQEYDKLIEKKDDHVLVGRNQYQRLIGNCYWASYLNTRISVSGFLIKYVDSLVSWKSKKQSIISKCSAEAEYISMSSAVSEVVWLTALLKELEVDVALPFDLFSDNKTALQIVSNTIYHERTKHIEIDCHFIREKI</sequence>
<dbReference type="KEGG" id="nta:107775232"/>